<dbReference type="EMBL" id="VJMJ01000327">
    <property type="protein sequence ID" value="KAF0722654.1"/>
    <property type="molecule type" value="Genomic_DNA"/>
</dbReference>
<reference evidence="4 5" key="1">
    <citation type="submission" date="2019-07" db="EMBL/GenBank/DDBJ databases">
        <title>Genomics analysis of Aphanomyces spp. identifies a new class of oomycete effector associated with host adaptation.</title>
        <authorList>
            <person name="Gaulin E."/>
        </authorList>
    </citation>
    <scope>NUCLEOTIDE SEQUENCE [LARGE SCALE GENOMIC DNA]</scope>
    <source>
        <strain evidence="4 5">ATCC 201684</strain>
    </source>
</reference>
<keyword evidence="2" id="KW-0521">NADP</keyword>
<dbReference type="GO" id="GO:0016491">
    <property type="term" value="F:oxidoreductase activity"/>
    <property type="evidence" value="ECO:0007669"/>
    <property type="project" value="UniProtKB-KW"/>
</dbReference>
<accession>A0A6G0W697</accession>
<evidence type="ECO:0000313" key="5">
    <source>
        <dbReference type="Proteomes" id="UP000481153"/>
    </source>
</evidence>
<evidence type="ECO:0000256" key="1">
    <source>
        <dbReference type="ARBA" id="ARBA00006484"/>
    </source>
</evidence>
<dbReference type="VEuPathDB" id="FungiDB:AeMF1_019610"/>
<sequence length="269" mass="28195">MELNKLFSVDGLTVLITGGSKGIGKMMAEGFVRNGAKVYISARDKATCDETAKELNAIGPGQCIPIPEDLSTTAGCKRLVAALQQRESKLDVLINNSATGWIGGIHAHDEEIWTRVMHLNLASPFLLTKFLLPLLKTDARVINIGSISGVVPNKLGTTAYDASKAALHHLTKALAAELAPLRITVNSLSPGLVPTTMSDQLVVATGKQFDEMAAQDIPLRRPGLPTDMAGAAIFLASPASAWITGGILVVDGGQVNAITSGGALQHAKL</sequence>
<dbReference type="Gene3D" id="3.40.50.720">
    <property type="entry name" value="NAD(P)-binding Rossmann-like Domain"/>
    <property type="match status" value="1"/>
</dbReference>
<dbReference type="PRINTS" id="PR00080">
    <property type="entry name" value="SDRFAMILY"/>
</dbReference>
<evidence type="ECO:0000256" key="3">
    <source>
        <dbReference type="ARBA" id="ARBA00023002"/>
    </source>
</evidence>
<dbReference type="FunFam" id="3.40.50.720:FF:000084">
    <property type="entry name" value="Short-chain dehydrogenase reductase"/>
    <property type="match status" value="1"/>
</dbReference>
<keyword evidence="5" id="KW-1185">Reference proteome</keyword>
<dbReference type="InterPro" id="IPR036291">
    <property type="entry name" value="NAD(P)-bd_dom_sf"/>
</dbReference>
<dbReference type="PANTHER" id="PTHR43618">
    <property type="entry name" value="7-ALPHA-HYDROXYSTEROID DEHYDROGENASE"/>
    <property type="match status" value="1"/>
</dbReference>
<dbReference type="SUPFAM" id="SSF51735">
    <property type="entry name" value="NAD(P)-binding Rossmann-fold domains"/>
    <property type="match status" value="1"/>
</dbReference>
<organism evidence="4 5">
    <name type="scientific">Aphanomyces euteiches</name>
    <dbReference type="NCBI Taxonomy" id="100861"/>
    <lineage>
        <taxon>Eukaryota</taxon>
        <taxon>Sar</taxon>
        <taxon>Stramenopiles</taxon>
        <taxon>Oomycota</taxon>
        <taxon>Saprolegniomycetes</taxon>
        <taxon>Saprolegniales</taxon>
        <taxon>Verrucalvaceae</taxon>
        <taxon>Aphanomyces</taxon>
    </lineage>
</organism>
<evidence type="ECO:0008006" key="6">
    <source>
        <dbReference type="Google" id="ProtNLM"/>
    </source>
</evidence>
<protein>
    <recommendedName>
        <fullName evidence="6">Ketoreductase (KR) domain-containing protein</fullName>
    </recommendedName>
</protein>
<dbReference type="InterPro" id="IPR002347">
    <property type="entry name" value="SDR_fam"/>
</dbReference>
<dbReference type="AlphaFoldDB" id="A0A6G0W697"/>
<evidence type="ECO:0000256" key="2">
    <source>
        <dbReference type="ARBA" id="ARBA00022857"/>
    </source>
</evidence>
<dbReference type="Pfam" id="PF13561">
    <property type="entry name" value="adh_short_C2"/>
    <property type="match status" value="1"/>
</dbReference>
<dbReference type="PANTHER" id="PTHR43618:SF8">
    <property type="entry name" value="7ALPHA-HYDROXYSTEROID DEHYDROGENASE"/>
    <property type="match status" value="1"/>
</dbReference>
<dbReference type="InterPro" id="IPR052178">
    <property type="entry name" value="Sec_Metab_Biosynth_SDR"/>
</dbReference>
<name>A0A6G0W697_9STRA</name>
<dbReference type="PRINTS" id="PR00081">
    <property type="entry name" value="GDHRDH"/>
</dbReference>
<gene>
    <name evidence="4" type="ORF">Ae201684_018253</name>
</gene>
<dbReference type="Proteomes" id="UP000481153">
    <property type="component" value="Unassembled WGS sequence"/>
</dbReference>
<keyword evidence="3" id="KW-0560">Oxidoreductase</keyword>
<evidence type="ECO:0000313" key="4">
    <source>
        <dbReference type="EMBL" id="KAF0722654.1"/>
    </source>
</evidence>
<proteinExistence type="inferred from homology"/>
<comment type="caution">
    <text evidence="4">The sequence shown here is derived from an EMBL/GenBank/DDBJ whole genome shotgun (WGS) entry which is preliminary data.</text>
</comment>
<comment type="similarity">
    <text evidence="1">Belongs to the short-chain dehydrogenases/reductases (SDR) family.</text>
</comment>